<evidence type="ECO:0000313" key="1">
    <source>
        <dbReference type="EMBL" id="KAK7803908.1"/>
    </source>
</evidence>
<dbReference type="Proteomes" id="UP001488838">
    <property type="component" value="Unassembled WGS sequence"/>
</dbReference>
<evidence type="ECO:0000313" key="2">
    <source>
        <dbReference type="Proteomes" id="UP001488838"/>
    </source>
</evidence>
<comment type="caution">
    <text evidence="1">The sequence shown here is derived from an EMBL/GenBank/DDBJ whole genome shotgun (WGS) entry which is preliminary data.</text>
</comment>
<accession>A0AAW0HMZ9</accession>
<keyword evidence="2" id="KW-1185">Reference proteome</keyword>
<proteinExistence type="predicted"/>
<name>A0AAW0HMZ9_MYOGA</name>
<sequence>MVLEWGTGPYVLTKSLQEGVEGVDSTDLGRGLTPHAGLLWPRPGFSLTQTQEHRGNDRLTTLRPLTARRARRTRPGPLPSNLLDWKAEPTAAGRSCHGQKETSQARCRASGGPGFSLNSFPSPVYQWTTSGHSSQVQDWMWAWLASGKQQIQGNEVPTR</sequence>
<organism evidence="1 2">
    <name type="scientific">Myodes glareolus</name>
    <name type="common">Bank vole</name>
    <name type="synonym">Clethrionomys glareolus</name>
    <dbReference type="NCBI Taxonomy" id="447135"/>
    <lineage>
        <taxon>Eukaryota</taxon>
        <taxon>Metazoa</taxon>
        <taxon>Chordata</taxon>
        <taxon>Craniata</taxon>
        <taxon>Vertebrata</taxon>
        <taxon>Euteleostomi</taxon>
        <taxon>Mammalia</taxon>
        <taxon>Eutheria</taxon>
        <taxon>Euarchontoglires</taxon>
        <taxon>Glires</taxon>
        <taxon>Rodentia</taxon>
        <taxon>Myomorpha</taxon>
        <taxon>Muroidea</taxon>
        <taxon>Cricetidae</taxon>
        <taxon>Arvicolinae</taxon>
        <taxon>Myodes</taxon>
    </lineage>
</organism>
<dbReference type="EMBL" id="JBBHLL010000398">
    <property type="protein sequence ID" value="KAK7803908.1"/>
    <property type="molecule type" value="Genomic_DNA"/>
</dbReference>
<protein>
    <submittedName>
        <fullName evidence="1">Uncharacterized protein</fullName>
    </submittedName>
</protein>
<gene>
    <name evidence="1" type="ORF">U0070_020125</name>
</gene>
<dbReference type="AlphaFoldDB" id="A0AAW0HMZ9"/>
<reference evidence="1 2" key="1">
    <citation type="journal article" date="2023" name="bioRxiv">
        <title>Conserved and derived expression patterns and positive selection on dental genes reveal complex evolutionary context of ever-growing rodent molars.</title>
        <authorList>
            <person name="Calamari Z.T."/>
            <person name="Song A."/>
            <person name="Cohen E."/>
            <person name="Akter M."/>
            <person name="Roy R.D."/>
            <person name="Hallikas O."/>
            <person name="Christensen M.M."/>
            <person name="Li P."/>
            <person name="Marangoni P."/>
            <person name="Jernvall J."/>
            <person name="Klein O.D."/>
        </authorList>
    </citation>
    <scope>NUCLEOTIDE SEQUENCE [LARGE SCALE GENOMIC DNA]</scope>
    <source>
        <strain evidence="1">V071</strain>
    </source>
</reference>